<dbReference type="Proteomes" id="UP000716291">
    <property type="component" value="Unassembled WGS sequence"/>
</dbReference>
<evidence type="ECO:0000256" key="1">
    <source>
        <dbReference type="ARBA" id="ARBA00004123"/>
    </source>
</evidence>
<dbReference type="SMART" id="SM01409">
    <property type="entry name" value="RNA_pol_Rpb6"/>
    <property type="match status" value="1"/>
</dbReference>
<dbReference type="GO" id="GO:0006366">
    <property type="term" value="P:transcription by RNA polymerase II"/>
    <property type="evidence" value="ECO:0007669"/>
    <property type="project" value="TreeGrafter"/>
</dbReference>
<evidence type="ECO:0000256" key="3">
    <source>
        <dbReference type="ARBA" id="ARBA00023163"/>
    </source>
</evidence>
<gene>
    <name evidence="7" type="ORF">G6F64_008863</name>
</gene>
<dbReference type="SUPFAM" id="SSF63562">
    <property type="entry name" value="RPB6/omega subunit-like"/>
    <property type="match status" value="1"/>
</dbReference>
<dbReference type="PIRSF" id="PIRSF000778">
    <property type="entry name" value="RpoK/RPB6"/>
    <property type="match status" value="1"/>
</dbReference>
<evidence type="ECO:0000256" key="6">
    <source>
        <dbReference type="SAM" id="MobiDB-lite"/>
    </source>
</evidence>
<dbReference type="PROSITE" id="PS01111">
    <property type="entry name" value="RNA_POL_K_14KD"/>
    <property type="match status" value="1"/>
</dbReference>
<dbReference type="AlphaFoldDB" id="A0A9P6X487"/>
<evidence type="ECO:0000256" key="5">
    <source>
        <dbReference type="ARBA" id="ARBA00025773"/>
    </source>
</evidence>
<dbReference type="InterPro" id="IPR028363">
    <property type="entry name" value="RPB6"/>
</dbReference>
<protein>
    <submittedName>
        <fullName evidence="7">Uncharacterized protein</fullName>
    </submittedName>
</protein>
<keyword evidence="4" id="KW-0539">Nucleus</keyword>
<accession>A0A9P6X487</accession>
<dbReference type="InterPro" id="IPR020708">
    <property type="entry name" value="DNA-dir_RNA_polK_14-18kDa_CS"/>
</dbReference>
<dbReference type="GO" id="GO:0006360">
    <property type="term" value="P:transcription by RNA polymerase I"/>
    <property type="evidence" value="ECO:0007669"/>
    <property type="project" value="TreeGrafter"/>
</dbReference>
<evidence type="ECO:0000256" key="2">
    <source>
        <dbReference type="ARBA" id="ARBA00022478"/>
    </source>
</evidence>
<dbReference type="PANTHER" id="PTHR47227:SF5">
    <property type="entry name" value="DNA-DIRECTED RNA POLYMERASES I, II, AND III SUBUNIT RPABC2"/>
    <property type="match status" value="1"/>
</dbReference>
<evidence type="ECO:0000313" key="7">
    <source>
        <dbReference type="EMBL" id="KAG1304845.1"/>
    </source>
</evidence>
<dbReference type="Pfam" id="PF01192">
    <property type="entry name" value="RNA_pol_Rpb6"/>
    <property type="match status" value="1"/>
</dbReference>
<dbReference type="GO" id="GO:0003899">
    <property type="term" value="F:DNA-directed RNA polymerase activity"/>
    <property type="evidence" value="ECO:0007669"/>
    <property type="project" value="InterPro"/>
</dbReference>
<dbReference type="GO" id="GO:0005736">
    <property type="term" value="C:RNA polymerase I complex"/>
    <property type="evidence" value="ECO:0007669"/>
    <property type="project" value="TreeGrafter"/>
</dbReference>
<comment type="subcellular location">
    <subcellularLocation>
        <location evidence="1">Nucleus</location>
    </subcellularLocation>
</comment>
<feature type="region of interest" description="Disordered" evidence="6">
    <location>
        <begin position="69"/>
        <end position="93"/>
    </location>
</feature>
<dbReference type="Gene3D" id="3.90.940.10">
    <property type="match status" value="1"/>
</dbReference>
<comment type="caution">
    <text evidence="7">The sequence shown here is derived from an EMBL/GenBank/DDBJ whole genome shotgun (WGS) entry which is preliminary data.</text>
</comment>
<keyword evidence="8" id="KW-1185">Reference proteome</keyword>
<keyword evidence="3" id="KW-0804">Transcription</keyword>
<reference evidence="7" key="1">
    <citation type="journal article" date="2020" name="Microb. Genom.">
        <title>Genetic diversity of clinical and environmental Mucorales isolates obtained from an investigation of mucormycosis cases among solid organ transplant recipients.</title>
        <authorList>
            <person name="Nguyen M.H."/>
            <person name="Kaul D."/>
            <person name="Muto C."/>
            <person name="Cheng S.J."/>
            <person name="Richter R.A."/>
            <person name="Bruno V.M."/>
            <person name="Liu G."/>
            <person name="Beyhan S."/>
            <person name="Sundermann A.J."/>
            <person name="Mounaud S."/>
            <person name="Pasculle A.W."/>
            <person name="Nierman W.C."/>
            <person name="Driscoll E."/>
            <person name="Cumbie R."/>
            <person name="Clancy C.J."/>
            <person name="Dupont C.L."/>
        </authorList>
    </citation>
    <scope>NUCLEOTIDE SEQUENCE</scope>
    <source>
        <strain evidence="7">GL11</strain>
    </source>
</reference>
<dbReference type="InterPro" id="IPR006111">
    <property type="entry name" value="Rpo6/Rpb6"/>
</dbReference>
<sequence>MLSYLLCNDIQTNHYPFLLNSRLVFHYDAFGEEEPYEEPALEDPLFDEQQQAVEELTSAEPIPDRIDILNDVMSGGNRRQREQSPDPNERTERLTTPYMTKYERARVLGTRALQISLNSPVMIELNGETDALVIANRELREKRLPLIIRRYMPDGTYEDWKVRDLIVD</sequence>
<dbReference type="GO" id="GO:0042797">
    <property type="term" value="P:tRNA transcription by RNA polymerase III"/>
    <property type="evidence" value="ECO:0007669"/>
    <property type="project" value="TreeGrafter"/>
</dbReference>
<dbReference type="GO" id="GO:0003677">
    <property type="term" value="F:DNA binding"/>
    <property type="evidence" value="ECO:0007669"/>
    <property type="project" value="InterPro"/>
</dbReference>
<name>A0A9P6X487_RHIOR</name>
<dbReference type="InterPro" id="IPR006110">
    <property type="entry name" value="Pol_omega/Rpo6/RPB6"/>
</dbReference>
<dbReference type="PIRSF" id="PIRSF500154">
    <property type="entry name" value="RPB6"/>
    <property type="match status" value="1"/>
</dbReference>
<comment type="similarity">
    <text evidence="5">Belongs to the archaeal Rpo6/eukaryotic RPB6 RNA polymerase subunit family.</text>
</comment>
<dbReference type="EMBL" id="JAANQT010001521">
    <property type="protein sequence ID" value="KAG1304845.1"/>
    <property type="molecule type" value="Genomic_DNA"/>
</dbReference>
<evidence type="ECO:0000313" key="8">
    <source>
        <dbReference type="Proteomes" id="UP000716291"/>
    </source>
</evidence>
<keyword evidence="2" id="KW-0240">DNA-directed RNA polymerase</keyword>
<proteinExistence type="inferred from homology"/>
<dbReference type="PANTHER" id="PTHR47227">
    <property type="entry name" value="DNA-DIRECTED RNA POLYMERASE SUBUNIT K"/>
    <property type="match status" value="1"/>
</dbReference>
<dbReference type="InterPro" id="IPR036161">
    <property type="entry name" value="RPB6/omega-like_sf"/>
</dbReference>
<dbReference type="GO" id="GO:0005666">
    <property type="term" value="C:RNA polymerase III complex"/>
    <property type="evidence" value="ECO:0007669"/>
    <property type="project" value="TreeGrafter"/>
</dbReference>
<feature type="compositionally biased region" description="Basic and acidic residues" evidence="6">
    <location>
        <begin position="79"/>
        <end position="93"/>
    </location>
</feature>
<organism evidence="7 8">
    <name type="scientific">Rhizopus oryzae</name>
    <name type="common">Mucormycosis agent</name>
    <name type="synonym">Rhizopus arrhizus var. delemar</name>
    <dbReference type="NCBI Taxonomy" id="64495"/>
    <lineage>
        <taxon>Eukaryota</taxon>
        <taxon>Fungi</taxon>
        <taxon>Fungi incertae sedis</taxon>
        <taxon>Mucoromycota</taxon>
        <taxon>Mucoromycotina</taxon>
        <taxon>Mucoromycetes</taxon>
        <taxon>Mucorales</taxon>
        <taxon>Mucorineae</taxon>
        <taxon>Rhizopodaceae</taxon>
        <taxon>Rhizopus</taxon>
    </lineage>
</organism>
<dbReference type="GO" id="GO:0005665">
    <property type="term" value="C:RNA polymerase II, core complex"/>
    <property type="evidence" value="ECO:0007669"/>
    <property type="project" value="InterPro"/>
</dbReference>
<evidence type="ECO:0000256" key="4">
    <source>
        <dbReference type="ARBA" id="ARBA00023242"/>
    </source>
</evidence>